<dbReference type="RefSeq" id="YP_418162.1">
    <property type="nucleotide sequence ID" value="NC_007623.1"/>
</dbReference>
<proteinExistence type="predicted"/>
<evidence type="ECO:0000313" key="1">
    <source>
        <dbReference type="EMBL" id="CAG27223.1"/>
    </source>
</evidence>
<accession>Q2Z0V2</accession>
<keyword evidence="2" id="KW-1185">Reference proteome</keyword>
<reference evidence="1 2" key="3">
    <citation type="journal article" date="2004" name="Bioinformatics">
        <title>PHIRE, a deterministic approach to reveal regulatory elements in bacteriophage genomes.</title>
        <authorList>
            <person name="Lavigne R."/>
            <person name="Sun W.D."/>
            <person name="Volckaert G."/>
        </authorList>
    </citation>
    <scope>NUCLEOTIDE SEQUENCE [LARGE SCALE GENOMIC DNA]</scope>
</reference>
<reference evidence="1 2" key="1">
    <citation type="journal article" date="2002" name="Genetika">
        <title>Phenogenetic characterization of a group of giant Phi KZ-like bacteriophages of Pseudomonas aeruginosa].</title>
        <authorList>
            <person name="Burkal'tseva M.V."/>
            <person name="Krylov V.N."/>
            <person name="Pleteneva E.A."/>
            <person name="Shaburova O.V."/>
            <person name="Krylov S.V."/>
            <person name="Volckaert G."/>
            <person name="Sykilinda N.N."/>
            <person name="Kurochkina L.P."/>
            <person name="Mesyanzhinov V.V."/>
        </authorList>
    </citation>
    <scope>NUCLEOTIDE SEQUENCE [LARGE SCALE GENOMIC DNA]</scope>
</reference>
<sequence>MDAYVNDPTLPNFDQEIRALQYLKDHFTRNPKKMKKMCLRMLPELPGFIRDAFINNIILGKDPIHWLEHAFAEMDQYPVLMKQFIEEGNHGMIFDKGTLYGFSLKTNPKWLSNQDGEWDPEEEQAIIDQALNAWMVKERRRSFRGRIVLFQDFGFSGITFLVDHAFTDEYWEECQKQWELEDKRQLDQELRALLSKAGC</sequence>
<dbReference type="GeneID" id="5176665"/>
<organism evidence="1 2">
    <name type="scientific">Pseudomonas phage EL</name>
    <dbReference type="NCBI Taxonomy" id="273133"/>
    <lineage>
        <taxon>Viruses</taxon>
        <taxon>Duplodnaviria</taxon>
        <taxon>Heunggongvirae</taxon>
        <taxon>Uroviricota</taxon>
        <taxon>Caudoviricetes</taxon>
        <taxon>Chimalliviridae</taxon>
        <taxon>Elvirus</taxon>
        <taxon>Elvirus EL</taxon>
    </lineage>
</organism>
<evidence type="ECO:0000313" key="2">
    <source>
        <dbReference type="Proteomes" id="UP000001239"/>
    </source>
</evidence>
<reference evidence="1 2" key="2">
    <citation type="journal article" date="2003" name="Res. Microbiol.">
        <title>Myoviridae bacteriophages of Pseudomonas aeruginosa: a long and complex evolutionary pathway.</title>
        <authorList>
            <person name="Krylov V.N."/>
            <person name="Pleteneva E.A."/>
            <person name="Bourkalsteva M.V."/>
            <person name="Shaburova O.V."/>
            <person name="Volckaert G."/>
            <person name="Sykilinda N.N."/>
            <person name="Kurochkina L.P."/>
            <person name="Mesyanzhinov V.V."/>
        </authorList>
    </citation>
    <scope>NUCLEOTIDE SEQUENCE [LARGE SCALE GENOMIC DNA]</scope>
</reference>
<name>Q2Z0V2_9CAUD</name>
<dbReference type="EMBL" id="AJ697969">
    <property type="protein sequence ID" value="CAG27223.1"/>
    <property type="molecule type" value="Genomic_DNA"/>
</dbReference>
<protein>
    <submittedName>
        <fullName evidence="1">Uncharacterized protein</fullName>
    </submittedName>
</protein>
<reference evidence="1 2" key="4">
    <citation type="journal article" date="2005" name="J. Mol. Biol.">
        <title>Genome comparison of Pseudomonas aeruginosa large phages.</title>
        <authorList>
            <person name="Hertveldt K."/>
            <person name="Lavigne R."/>
            <person name="Pleteneva E."/>
            <person name="Sernova N."/>
            <person name="Kurochkina L."/>
            <person name="Korchevskii R."/>
            <person name="Robben J."/>
            <person name="Mesyanzhinov V."/>
            <person name="Krylov V.N."/>
            <person name="Volckaert G."/>
        </authorList>
    </citation>
    <scope>NUCLEOTIDE SEQUENCE</scope>
</reference>
<dbReference type="Proteomes" id="UP000001239">
    <property type="component" value="Segment"/>
</dbReference>
<dbReference type="KEGG" id="vg:5176665"/>